<accession>A0ABU3NVG6</accession>
<dbReference type="Gene3D" id="3.90.180.10">
    <property type="entry name" value="Medium-chain alcohol dehydrogenases, catalytic domain"/>
    <property type="match status" value="1"/>
</dbReference>
<dbReference type="SUPFAM" id="SSF50129">
    <property type="entry name" value="GroES-like"/>
    <property type="match status" value="1"/>
</dbReference>
<dbReference type="Gene3D" id="3.40.50.720">
    <property type="entry name" value="NAD(P)-binding Rossmann-like Domain"/>
    <property type="match status" value="1"/>
</dbReference>
<dbReference type="Proteomes" id="UP001254848">
    <property type="component" value="Unassembled WGS sequence"/>
</dbReference>
<evidence type="ECO:0000313" key="5">
    <source>
        <dbReference type="Proteomes" id="UP001254848"/>
    </source>
</evidence>
<sequence>MIRAAILEKPLSPLVIRELPEPELEQGAAWLETIYSEVCGTDVHLYHGRLAGVPYPIIPGHINVGRMGRMNGEVRDVDGNVLREGDVVTFLDVHETCHDCWYCLVAKTSTRCPKRKVYGITYGLEDGILGGWSNKIYLKPGVKIVKLPAGLDPAVFIGGGCGLPTAFHAVEQAGIKLGDTVVVQGSGPVGLNAAILSQLVGAIRVIVVGGPALRLELAREFGVDDVINIEATKAEERVKAVRELTGGRGADVVIEATGAPGAVAEGMAMARDAGTYVVAGQYTDNGDVTVNPHWLLNKKHLTVKGIWGIDLSHFYRSILVMGKYRGRFAWEKMVSRHYGLAEANKAIDDVEHCRVMKAVIKP</sequence>
<protein>
    <submittedName>
        <fullName evidence="4">Zinc-binding dehydrogenase</fullName>
    </submittedName>
</protein>
<dbReference type="Pfam" id="PF00107">
    <property type="entry name" value="ADH_zinc_N"/>
    <property type="match status" value="1"/>
</dbReference>
<evidence type="ECO:0000256" key="1">
    <source>
        <dbReference type="ARBA" id="ARBA00023002"/>
    </source>
</evidence>
<dbReference type="CDD" id="cd08231">
    <property type="entry name" value="MDR_TM0436_like"/>
    <property type="match status" value="1"/>
</dbReference>
<dbReference type="Pfam" id="PF08240">
    <property type="entry name" value="ADH_N"/>
    <property type="match status" value="1"/>
</dbReference>
<keyword evidence="5" id="KW-1185">Reference proteome</keyword>
<dbReference type="InterPro" id="IPR013154">
    <property type="entry name" value="ADH-like_N"/>
</dbReference>
<feature type="domain" description="Alcohol dehydrogenase-like N-terminal" evidence="3">
    <location>
        <begin position="28"/>
        <end position="148"/>
    </location>
</feature>
<organism evidence="4 5">
    <name type="scientific">Anaeroselena agilis</name>
    <dbReference type="NCBI Taxonomy" id="3063788"/>
    <lineage>
        <taxon>Bacteria</taxon>
        <taxon>Bacillati</taxon>
        <taxon>Bacillota</taxon>
        <taxon>Negativicutes</taxon>
        <taxon>Acetonemataceae</taxon>
        <taxon>Anaeroselena</taxon>
    </lineage>
</organism>
<dbReference type="InterPro" id="IPR011032">
    <property type="entry name" value="GroES-like_sf"/>
</dbReference>
<comment type="caution">
    <text evidence="4">The sequence shown here is derived from an EMBL/GenBank/DDBJ whole genome shotgun (WGS) entry which is preliminary data.</text>
</comment>
<dbReference type="InterPro" id="IPR050129">
    <property type="entry name" value="Zn_alcohol_dh"/>
</dbReference>
<feature type="domain" description="Alcohol dehydrogenase-like C-terminal" evidence="2">
    <location>
        <begin position="188"/>
        <end position="312"/>
    </location>
</feature>
<name>A0ABU3NVG6_9FIRM</name>
<evidence type="ECO:0000313" key="4">
    <source>
        <dbReference type="EMBL" id="MDT8900807.1"/>
    </source>
</evidence>
<gene>
    <name evidence="4" type="ORF">Q4T40_06095</name>
</gene>
<dbReference type="RefSeq" id="WP_413779340.1">
    <property type="nucleotide sequence ID" value="NZ_JAUOZS010000001.1"/>
</dbReference>
<reference evidence="4 5" key="1">
    <citation type="submission" date="2023-07" db="EMBL/GenBank/DDBJ databases">
        <title>The novel representative of Negativicutes class, Anaeroselena agilis gen. nov. sp. nov.</title>
        <authorList>
            <person name="Prokofeva M.I."/>
            <person name="Elcheninov A.G."/>
            <person name="Klyukina A."/>
            <person name="Kublanov I.V."/>
            <person name="Frolov E.N."/>
            <person name="Podosokorskaya O.A."/>
        </authorList>
    </citation>
    <scope>NUCLEOTIDE SEQUENCE [LARGE SCALE GENOMIC DNA]</scope>
    <source>
        <strain evidence="4 5">4137-cl</strain>
    </source>
</reference>
<evidence type="ECO:0000259" key="3">
    <source>
        <dbReference type="Pfam" id="PF08240"/>
    </source>
</evidence>
<dbReference type="InterPro" id="IPR036291">
    <property type="entry name" value="NAD(P)-bd_dom_sf"/>
</dbReference>
<dbReference type="InterPro" id="IPR013149">
    <property type="entry name" value="ADH-like_C"/>
</dbReference>
<keyword evidence="1" id="KW-0560">Oxidoreductase</keyword>
<dbReference type="SUPFAM" id="SSF51735">
    <property type="entry name" value="NAD(P)-binding Rossmann-fold domains"/>
    <property type="match status" value="1"/>
</dbReference>
<proteinExistence type="predicted"/>
<dbReference type="PANTHER" id="PTHR43401">
    <property type="entry name" value="L-THREONINE 3-DEHYDROGENASE"/>
    <property type="match status" value="1"/>
</dbReference>
<evidence type="ECO:0000259" key="2">
    <source>
        <dbReference type="Pfam" id="PF00107"/>
    </source>
</evidence>
<dbReference type="EMBL" id="JAUOZS010000001">
    <property type="protein sequence ID" value="MDT8900807.1"/>
    <property type="molecule type" value="Genomic_DNA"/>
</dbReference>
<dbReference type="PANTHER" id="PTHR43401:SF1">
    <property type="entry name" value="ENOYL REDUCTASE (ER) DOMAIN-CONTAINING PROTEIN"/>
    <property type="match status" value="1"/>
</dbReference>